<proteinExistence type="predicted"/>
<protein>
    <submittedName>
        <fullName evidence="1">Uncharacterized protein</fullName>
    </submittedName>
</protein>
<organism evidence="1 2">
    <name type="scientific">Arabis nemorensis</name>
    <dbReference type="NCBI Taxonomy" id="586526"/>
    <lineage>
        <taxon>Eukaryota</taxon>
        <taxon>Viridiplantae</taxon>
        <taxon>Streptophyta</taxon>
        <taxon>Embryophyta</taxon>
        <taxon>Tracheophyta</taxon>
        <taxon>Spermatophyta</taxon>
        <taxon>Magnoliopsida</taxon>
        <taxon>eudicotyledons</taxon>
        <taxon>Gunneridae</taxon>
        <taxon>Pentapetalae</taxon>
        <taxon>rosids</taxon>
        <taxon>malvids</taxon>
        <taxon>Brassicales</taxon>
        <taxon>Brassicaceae</taxon>
        <taxon>Arabideae</taxon>
        <taxon>Arabis</taxon>
    </lineage>
</organism>
<gene>
    <name evidence="1" type="ORF">ANE_LOCUS25592</name>
</gene>
<evidence type="ECO:0000313" key="2">
    <source>
        <dbReference type="Proteomes" id="UP000489600"/>
    </source>
</evidence>
<comment type="caution">
    <text evidence="1">The sequence shown here is derived from an EMBL/GenBank/DDBJ whole genome shotgun (WGS) entry which is preliminary data.</text>
</comment>
<name>A0A565CN47_9BRAS</name>
<dbReference type="Proteomes" id="UP000489600">
    <property type="component" value="Unassembled WGS sequence"/>
</dbReference>
<reference evidence="1" key="1">
    <citation type="submission" date="2019-07" db="EMBL/GenBank/DDBJ databases">
        <authorList>
            <person name="Dittberner H."/>
        </authorList>
    </citation>
    <scope>NUCLEOTIDE SEQUENCE [LARGE SCALE GENOMIC DNA]</scope>
</reference>
<accession>A0A565CN47</accession>
<dbReference type="EMBL" id="CABITT030000008">
    <property type="protein sequence ID" value="VVB15148.1"/>
    <property type="molecule type" value="Genomic_DNA"/>
</dbReference>
<keyword evidence="2" id="KW-1185">Reference proteome</keyword>
<dbReference type="AlphaFoldDB" id="A0A565CN47"/>
<evidence type="ECO:0000313" key="1">
    <source>
        <dbReference type="EMBL" id="VVB15148.1"/>
    </source>
</evidence>
<sequence length="137" mass="15504">MGFLRRPPPSRKQADSPWILLHHRLYSLLGCFNRRPTSPALHPLGLLSIFSKKSIGSSNNHRPRLHSQPYKLVDFRASAWFCRIEARRDLSPSDPLLSSLWLSTGEPPCRSFVSAGKNPIKRLRFSTSPSSGQVKKD</sequence>